<dbReference type="EMBL" id="FMAK01000088">
    <property type="protein sequence ID" value="SCB71609.1"/>
    <property type="molecule type" value="Genomic_DNA"/>
</dbReference>
<sequence>MKILLFIVGFLLITFGYLTLSSFSFQSNDGSVAVAVIADPSVSYGLLGVGILLIVGAVFLKRKKRPHVK</sequence>
<evidence type="ECO:0000256" key="1">
    <source>
        <dbReference type="SAM" id="Phobius"/>
    </source>
</evidence>
<keyword evidence="1" id="KW-0472">Membrane</keyword>
<dbReference type="NCBIfam" id="TIGR01167">
    <property type="entry name" value="LPXTG_anchor"/>
    <property type="match status" value="1"/>
</dbReference>
<organism evidence="2 3">
    <name type="scientific">Bacillus mycoides</name>
    <dbReference type="NCBI Taxonomy" id="1405"/>
    <lineage>
        <taxon>Bacteria</taxon>
        <taxon>Bacillati</taxon>
        <taxon>Bacillota</taxon>
        <taxon>Bacilli</taxon>
        <taxon>Bacillales</taxon>
        <taxon>Bacillaceae</taxon>
        <taxon>Bacillus</taxon>
        <taxon>Bacillus cereus group</taxon>
    </lineage>
</organism>
<feature type="transmembrane region" description="Helical" evidence="1">
    <location>
        <begin position="43"/>
        <end position="60"/>
    </location>
</feature>
<keyword evidence="1" id="KW-0812">Transmembrane</keyword>
<evidence type="ECO:0000313" key="3">
    <source>
        <dbReference type="Proteomes" id="UP000195696"/>
    </source>
</evidence>
<dbReference type="AlphaFoldDB" id="A0A1G4F006"/>
<accession>A0A1G4F006</accession>
<name>A0A1G4F006_BACMY</name>
<reference evidence="2 3" key="1">
    <citation type="submission" date="2016-08" db="EMBL/GenBank/DDBJ databases">
        <authorList>
            <person name="Seilhamer J.J."/>
        </authorList>
    </citation>
    <scope>NUCLEOTIDE SEQUENCE [LARGE SCALE GENOMIC DNA]</scope>
    <source>
        <strain evidence="2 3">SDA_GO95</strain>
    </source>
</reference>
<evidence type="ECO:0000313" key="2">
    <source>
        <dbReference type="EMBL" id="SCB71609.1"/>
    </source>
</evidence>
<dbReference type="Proteomes" id="UP000195696">
    <property type="component" value="Unassembled WGS sequence"/>
</dbReference>
<keyword evidence="1" id="KW-1133">Transmembrane helix</keyword>
<gene>
    <name evidence="2" type="ORF">BWGO95_05865</name>
</gene>
<protein>
    <submittedName>
        <fullName evidence="2">LPXTG-domain-containing protein cell wall anchor domain</fullName>
    </submittedName>
</protein>
<proteinExistence type="predicted"/>